<dbReference type="RefSeq" id="WP_154548034.1">
    <property type="nucleotide sequence ID" value="NZ_VUMX01000008.1"/>
</dbReference>
<dbReference type="Proteomes" id="UP000438120">
    <property type="component" value="Unassembled WGS sequence"/>
</dbReference>
<dbReference type="NCBIfam" id="TIGR04320">
    <property type="entry name" value="Surf_Exclu_PgrA"/>
    <property type="match status" value="1"/>
</dbReference>
<comment type="caution">
    <text evidence="2">The sequence shown here is derived from an EMBL/GenBank/DDBJ whole genome shotgun (WGS) entry which is preliminary data.</text>
</comment>
<evidence type="ECO:0000256" key="1">
    <source>
        <dbReference type="SAM" id="SignalP"/>
    </source>
</evidence>
<reference evidence="2 3" key="1">
    <citation type="submission" date="2019-08" db="EMBL/GenBank/DDBJ databases">
        <title>In-depth cultivation of the pig gut microbiome towards novel bacterial diversity and tailored functional studies.</title>
        <authorList>
            <person name="Wylensek D."/>
            <person name="Hitch T.C.A."/>
            <person name="Clavel T."/>
        </authorList>
    </citation>
    <scope>NUCLEOTIDE SEQUENCE [LARGE SCALE GENOMIC DNA]</scope>
    <source>
        <strain evidence="2 3">Bifido-178-WT-2B</strain>
    </source>
</reference>
<protein>
    <submittedName>
        <fullName evidence="2">SEC10/PgrA surface exclusion domain-containing protein</fullName>
    </submittedName>
</protein>
<keyword evidence="3" id="KW-1185">Reference proteome</keyword>
<feature type="chain" id="PRO_5025470417" evidence="1">
    <location>
        <begin position="29"/>
        <end position="298"/>
    </location>
</feature>
<organism evidence="2 3">
    <name type="scientific">Lactobacillus porci</name>
    <dbReference type="NCBI Taxonomy" id="2012477"/>
    <lineage>
        <taxon>Bacteria</taxon>
        <taxon>Bacillati</taxon>
        <taxon>Bacillota</taxon>
        <taxon>Bacilli</taxon>
        <taxon>Lactobacillales</taxon>
        <taxon>Lactobacillaceae</taxon>
        <taxon>Lactobacillus</taxon>
    </lineage>
</organism>
<dbReference type="EMBL" id="VUMX01000008">
    <property type="protein sequence ID" value="MST86853.1"/>
    <property type="molecule type" value="Genomic_DNA"/>
</dbReference>
<proteinExistence type="predicted"/>
<evidence type="ECO:0000313" key="2">
    <source>
        <dbReference type="EMBL" id="MST86853.1"/>
    </source>
</evidence>
<evidence type="ECO:0000313" key="3">
    <source>
        <dbReference type="Proteomes" id="UP000438120"/>
    </source>
</evidence>
<dbReference type="OrthoDB" id="2276727at2"/>
<sequence length="298" mass="32950">MKKIVKTALIALLASAGFAAMQAAPAQAAAYSKARFTLPKGYTKANLKKAYLYSEMPKSQQKKWLKNKKNAAWLKKWRKINVKGMKANTFDQKGQGESAKDNKTVVTLKNGQVAPGQAKTLATYSLRLINDARGKMGLPKWKYSKGSQTLAKYIAAEYVANKKTIATGHYVPGIVRACNKAGLRLPGNYNYVEDMAGFKDGKLVTMTAMKKDIYFGLKTMVFGYRAANLAKVSQLSQYGEWSHAGDLMNTQGGHYDGDWDYYGFSVSYTGGTYSLHYIGVPSHLKWAYGGAYWGKFKA</sequence>
<name>A0A6A8MC96_9LACO</name>
<gene>
    <name evidence="2" type="ORF">FYJ62_04180</name>
</gene>
<dbReference type="AlphaFoldDB" id="A0A6A8MC96"/>
<feature type="signal peptide" evidence="1">
    <location>
        <begin position="1"/>
        <end position="28"/>
    </location>
</feature>
<dbReference type="InterPro" id="IPR027607">
    <property type="entry name" value="Surf_Exclu_SEC10/PgrA"/>
</dbReference>
<accession>A0A6A8MC96</accession>
<keyword evidence="1" id="KW-0732">Signal</keyword>